<keyword evidence="3" id="KW-1185">Reference proteome</keyword>
<reference evidence="2" key="1">
    <citation type="submission" date="2020-05" db="UniProtKB">
        <authorList>
            <consortium name="EnsemblMetazoa"/>
        </authorList>
    </citation>
    <scope>IDENTIFICATION</scope>
    <source>
        <strain evidence="2">MAF</strain>
    </source>
</reference>
<protein>
    <submittedName>
        <fullName evidence="2">Uncharacterized protein</fullName>
    </submittedName>
</protein>
<dbReference type="Proteomes" id="UP000075903">
    <property type="component" value="Unassembled WGS sequence"/>
</dbReference>
<evidence type="ECO:0000313" key="2">
    <source>
        <dbReference type="EnsemblMetazoa" id="AMEM017434-PA"/>
    </source>
</evidence>
<dbReference type="AlphaFoldDB" id="A0A182VME0"/>
<accession>A0A182VME0</accession>
<feature type="region of interest" description="Disordered" evidence="1">
    <location>
        <begin position="1"/>
        <end position="65"/>
    </location>
</feature>
<name>A0A182VME0_ANOME</name>
<evidence type="ECO:0000313" key="3">
    <source>
        <dbReference type="Proteomes" id="UP000075903"/>
    </source>
</evidence>
<organism evidence="2 3">
    <name type="scientific">Anopheles merus</name>
    <name type="common">Mosquito</name>
    <dbReference type="NCBI Taxonomy" id="30066"/>
    <lineage>
        <taxon>Eukaryota</taxon>
        <taxon>Metazoa</taxon>
        <taxon>Ecdysozoa</taxon>
        <taxon>Arthropoda</taxon>
        <taxon>Hexapoda</taxon>
        <taxon>Insecta</taxon>
        <taxon>Pterygota</taxon>
        <taxon>Neoptera</taxon>
        <taxon>Endopterygota</taxon>
        <taxon>Diptera</taxon>
        <taxon>Nematocera</taxon>
        <taxon>Culicoidea</taxon>
        <taxon>Culicidae</taxon>
        <taxon>Anophelinae</taxon>
        <taxon>Anopheles</taxon>
    </lineage>
</organism>
<sequence length="65" mass="6173">MNMEFQPLPPVSTMNIGPPTPSPSPHIQILSNGPNGSGPTGAGGGGGPGGGHNALGPNTANGFGV</sequence>
<proteinExistence type="predicted"/>
<feature type="compositionally biased region" description="Gly residues" evidence="1">
    <location>
        <begin position="35"/>
        <end position="53"/>
    </location>
</feature>
<evidence type="ECO:0000256" key="1">
    <source>
        <dbReference type="SAM" id="MobiDB-lite"/>
    </source>
</evidence>
<dbReference type="VEuPathDB" id="VectorBase:AMEM017434"/>
<dbReference type="EnsemblMetazoa" id="AMEM017434-RA">
    <property type="protein sequence ID" value="AMEM017434-PA"/>
    <property type="gene ID" value="AMEM017434"/>
</dbReference>